<dbReference type="Pfam" id="PF13424">
    <property type="entry name" value="TPR_12"/>
    <property type="match status" value="1"/>
</dbReference>
<dbReference type="InterPro" id="IPR019734">
    <property type="entry name" value="TPR_rpt"/>
</dbReference>
<accession>A0ABW4ZXJ7</accession>
<dbReference type="Gene3D" id="1.25.40.10">
    <property type="entry name" value="Tetratricopeptide repeat domain"/>
    <property type="match status" value="2"/>
</dbReference>
<evidence type="ECO:0000256" key="1">
    <source>
        <dbReference type="ARBA" id="ARBA00023125"/>
    </source>
</evidence>
<dbReference type="InterPro" id="IPR011990">
    <property type="entry name" value="TPR-like_helical_dom_sf"/>
</dbReference>
<dbReference type="RefSeq" id="WP_386045872.1">
    <property type="nucleotide sequence ID" value="NZ_JBHUIO010000005.1"/>
</dbReference>
<evidence type="ECO:0000256" key="2">
    <source>
        <dbReference type="PROSITE-ProRule" id="PRU00339"/>
    </source>
</evidence>
<evidence type="ECO:0000313" key="4">
    <source>
        <dbReference type="EMBL" id="MFD2170161.1"/>
    </source>
</evidence>
<keyword evidence="5" id="KW-1185">Reference proteome</keyword>
<dbReference type="Pfam" id="PF13181">
    <property type="entry name" value="TPR_8"/>
    <property type="match status" value="1"/>
</dbReference>
<dbReference type="Gene3D" id="1.10.260.40">
    <property type="entry name" value="lambda repressor-like DNA-binding domains"/>
    <property type="match status" value="1"/>
</dbReference>
<dbReference type="PANTHER" id="PTHR46558:SF11">
    <property type="entry name" value="HTH-TYPE TRANSCRIPTIONAL REGULATOR XRE"/>
    <property type="match status" value="1"/>
</dbReference>
<dbReference type="SMART" id="SM00530">
    <property type="entry name" value="HTH_XRE"/>
    <property type="match status" value="1"/>
</dbReference>
<evidence type="ECO:0000313" key="5">
    <source>
        <dbReference type="Proteomes" id="UP001597343"/>
    </source>
</evidence>
<dbReference type="CDD" id="cd00093">
    <property type="entry name" value="HTH_XRE"/>
    <property type="match status" value="1"/>
</dbReference>
<dbReference type="SMART" id="SM00028">
    <property type="entry name" value="TPR"/>
    <property type="match status" value="5"/>
</dbReference>
<feature type="domain" description="HTH cro/C1-type" evidence="3">
    <location>
        <begin position="12"/>
        <end position="65"/>
    </location>
</feature>
<sequence length="433" mass="50403">MNEAYKKIGERIKHHRLNRKLSQDELAEGICSRQTISLLENGQHLPSTEFMKKFATKLGIPLHEILVDDTKELEVKVQLDIIKVYVETENYISAIPLIEELDQLKDLLEYQRRDLILFYSECLMRTGRADQAIVKLTELIQRLELERESDDHLMATLYNKLGSAYYMNADNVKAYSTYQQAYQISQRFAFNLTSADIAFNLGMICSLMRMREEAMNYYKIAKSYFDDASDVKRLAYTLFNLALVHRQLRELPIANKYLLQATAIFESLNMINRVNIAKQEHAYYVLSETEPEEAIKNLLQCAVEFAELGDTPLEIYTYSRLAKVLIKYNRFDESKEYLLTALGMIPENQSYNHLCYPILFQVHATYLLHVKDFEKCIDYSFKSTDIFDKMGLSNDAAESLQLSAEAFEKLGMFDKAYHLQRKVCDLLRQAKDN</sequence>
<reference evidence="5" key="1">
    <citation type="journal article" date="2019" name="Int. J. Syst. Evol. Microbiol.">
        <title>The Global Catalogue of Microorganisms (GCM) 10K type strain sequencing project: providing services to taxonomists for standard genome sequencing and annotation.</title>
        <authorList>
            <consortium name="The Broad Institute Genomics Platform"/>
            <consortium name="The Broad Institute Genome Sequencing Center for Infectious Disease"/>
            <person name="Wu L."/>
            <person name="Ma J."/>
        </authorList>
    </citation>
    <scope>NUCLEOTIDE SEQUENCE [LARGE SCALE GENOMIC DNA]</scope>
    <source>
        <strain evidence="5">CGMCC 1.13574</strain>
    </source>
</reference>
<dbReference type="PANTHER" id="PTHR46558">
    <property type="entry name" value="TRACRIPTIONAL REGULATORY PROTEIN-RELATED-RELATED"/>
    <property type="match status" value="1"/>
</dbReference>
<dbReference type="Proteomes" id="UP001597343">
    <property type="component" value="Unassembled WGS sequence"/>
</dbReference>
<name>A0ABW4ZXJ7_9BACL</name>
<dbReference type="InterPro" id="IPR001387">
    <property type="entry name" value="Cro/C1-type_HTH"/>
</dbReference>
<protein>
    <submittedName>
        <fullName evidence="4">Tetratricopeptide repeat protein</fullName>
    </submittedName>
</protein>
<dbReference type="PROSITE" id="PS50943">
    <property type="entry name" value="HTH_CROC1"/>
    <property type="match status" value="1"/>
</dbReference>
<comment type="caution">
    <text evidence="4">The sequence shown here is derived from an EMBL/GenBank/DDBJ whole genome shotgun (WGS) entry which is preliminary data.</text>
</comment>
<evidence type="ECO:0000259" key="3">
    <source>
        <dbReference type="PROSITE" id="PS50943"/>
    </source>
</evidence>
<gene>
    <name evidence="4" type="ORF">ACFSOY_09145</name>
</gene>
<dbReference type="Pfam" id="PF01381">
    <property type="entry name" value="HTH_3"/>
    <property type="match status" value="1"/>
</dbReference>
<dbReference type="InterPro" id="IPR010982">
    <property type="entry name" value="Lambda_DNA-bd_dom_sf"/>
</dbReference>
<proteinExistence type="predicted"/>
<dbReference type="SUPFAM" id="SSF48452">
    <property type="entry name" value="TPR-like"/>
    <property type="match status" value="2"/>
</dbReference>
<keyword evidence="1" id="KW-0238">DNA-binding</keyword>
<keyword evidence="2" id="KW-0802">TPR repeat</keyword>
<feature type="repeat" description="TPR" evidence="2">
    <location>
        <begin position="155"/>
        <end position="188"/>
    </location>
</feature>
<dbReference type="SUPFAM" id="SSF47413">
    <property type="entry name" value="lambda repressor-like DNA-binding domains"/>
    <property type="match status" value="1"/>
</dbReference>
<dbReference type="EMBL" id="JBHUIO010000005">
    <property type="protein sequence ID" value="MFD2170161.1"/>
    <property type="molecule type" value="Genomic_DNA"/>
</dbReference>
<organism evidence="4 5">
    <name type="scientific">Tumebacillus lipolyticus</name>
    <dbReference type="NCBI Taxonomy" id="1280370"/>
    <lineage>
        <taxon>Bacteria</taxon>
        <taxon>Bacillati</taxon>
        <taxon>Bacillota</taxon>
        <taxon>Bacilli</taxon>
        <taxon>Bacillales</taxon>
        <taxon>Alicyclobacillaceae</taxon>
        <taxon>Tumebacillus</taxon>
    </lineage>
</organism>
<dbReference type="PROSITE" id="PS50005">
    <property type="entry name" value="TPR"/>
    <property type="match status" value="1"/>
</dbReference>